<keyword evidence="3" id="KW-1185">Reference proteome</keyword>
<dbReference type="OrthoDB" id="388542at2"/>
<organism evidence="2 3">
    <name type="scientific">Vagococcus salmoninarum</name>
    <dbReference type="NCBI Taxonomy" id="2739"/>
    <lineage>
        <taxon>Bacteria</taxon>
        <taxon>Bacillati</taxon>
        <taxon>Bacillota</taxon>
        <taxon>Bacilli</taxon>
        <taxon>Lactobacillales</taxon>
        <taxon>Enterococcaceae</taxon>
        <taxon>Vagococcus</taxon>
    </lineage>
</organism>
<dbReference type="InterPro" id="IPR013830">
    <property type="entry name" value="SGNH_hydro"/>
</dbReference>
<proteinExistence type="predicted"/>
<sequence length="202" mass="22283">MKGERWIIMTKIILFGDSITAGYADGEINPILTEAVKAEFSQFEVINAGIPGDTTVDGLKRVGNHVTTYQPEVVTVFFGANDVALHNQVSLADYQINLRKIIEAIGPAKVILLTTPFASQRNQSLDRPLEAIESYTIAALELATELQLPVINLLEVMLTSPEPENYLQADGLHFSAAGYDMLSREINQAIKKLIKRKSDSHE</sequence>
<evidence type="ECO:0000313" key="2">
    <source>
        <dbReference type="EMBL" id="RST93972.1"/>
    </source>
</evidence>
<dbReference type="PANTHER" id="PTHR14209">
    <property type="entry name" value="ISOAMYL ACETATE-HYDROLYZING ESTERASE 1"/>
    <property type="match status" value="1"/>
</dbReference>
<reference evidence="2 3" key="1">
    <citation type="submission" date="2017-05" db="EMBL/GenBank/DDBJ databases">
        <title>Vagococcus spp. assemblies.</title>
        <authorList>
            <person name="Gulvik C.A."/>
        </authorList>
    </citation>
    <scope>NUCLEOTIDE SEQUENCE [LARGE SCALE GENOMIC DNA]</scope>
    <source>
        <strain evidence="2 3">NCFB 2777</strain>
    </source>
</reference>
<gene>
    <name evidence="2" type="ORF">CBF35_10985</name>
</gene>
<dbReference type="InterPro" id="IPR045136">
    <property type="entry name" value="Iah1-like"/>
</dbReference>
<dbReference type="SUPFAM" id="SSF52266">
    <property type="entry name" value="SGNH hydrolase"/>
    <property type="match status" value="1"/>
</dbReference>
<comment type="caution">
    <text evidence="2">The sequence shown here is derived from an EMBL/GenBank/DDBJ whole genome shotgun (WGS) entry which is preliminary data.</text>
</comment>
<feature type="domain" description="SGNH hydrolase-type esterase" evidence="1">
    <location>
        <begin position="14"/>
        <end position="180"/>
    </location>
</feature>
<dbReference type="InterPro" id="IPR036514">
    <property type="entry name" value="SGNH_hydro_sf"/>
</dbReference>
<protein>
    <recommendedName>
        <fullName evidence="1">SGNH hydrolase-type esterase domain-containing protein</fullName>
    </recommendedName>
</protein>
<dbReference type="AlphaFoldDB" id="A0A429ZJW0"/>
<evidence type="ECO:0000259" key="1">
    <source>
        <dbReference type="Pfam" id="PF13472"/>
    </source>
</evidence>
<evidence type="ECO:0000313" key="3">
    <source>
        <dbReference type="Proteomes" id="UP000287239"/>
    </source>
</evidence>
<accession>A0A429ZJW0</accession>
<name>A0A429ZJW0_9ENTE</name>
<dbReference type="EMBL" id="NGJU01000017">
    <property type="protein sequence ID" value="RST93972.1"/>
    <property type="molecule type" value="Genomic_DNA"/>
</dbReference>
<dbReference type="Gene3D" id="3.40.50.1110">
    <property type="entry name" value="SGNH hydrolase"/>
    <property type="match status" value="1"/>
</dbReference>
<dbReference type="Proteomes" id="UP000287239">
    <property type="component" value="Unassembled WGS sequence"/>
</dbReference>
<dbReference type="PANTHER" id="PTHR14209:SF19">
    <property type="entry name" value="ISOAMYL ACETATE-HYDROLYZING ESTERASE 1 HOMOLOG"/>
    <property type="match status" value="1"/>
</dbReference>
<dbReference type="Pfam" id="PF13472">
    <property type="entry name" value="Lipase_GDSL_2"/>
    <property type="match status" value="1"/>
</dbReference>